<evidence type="ECO:0000313" key="2">
    <source>
        <dbReference type="EMBL" id="KAF2603980.1"/>
    </source>
</evidence>
<comment type="caution">
    <text evidence="2">The sequence shown here is derived from an EMBL/GenBank/DDBJ whole genome shotgun (WGS) entry which is preliminary data.</text>
</comment>
<feature type="region of interest" description="Disordered" evidence="1">
    <location>
        <begin position="71"/>
        <end position="97"/>
    </location>
</feature>
<gene>
    <name evidence="2" type="ORF">F2Q70_00028001</name>
</gene>
<dbReference type="AlphaFoldDB" id="A0A8S9L710"/>
<proteinExistence type="predicted"/>
<name>A0A8S9L710_BRACR</name>
<sequence>MLKLTVMSSPHVCYSSPPLHICYNSPSFQSMEKRKIHDAIEEEEDDGRVGQMCKIPKTHHLRDQLFFSPDLVDDGELDSDDEHGRDSGAEHGGEETAWTIDPVVEWWSRLLDDAASLLQCCGRRQAAEFDPRDSSVVDEPRLCNAV</sequence>
<protein>
    <submittedName>
        <fullName evidence="2">Uncharacterized protein</fullName>
    </submittedName>
</protein>
<dbReference type="EMBL" id="QGKY02000094">
    <property type="protein sequence ID" value="KAF2603980.1"/>
    <property type="molecule type" value="Genomic_DNA"/>
</dbReference>
<feature type="compositionally biased region" description="Acidic residues" evidence="1">
    <location>
        <begin position="71"/>
        <end position="81"/>
    </location>
</feature>
<accession>A0A8S9L710</accession>
<organism evidence="2">
    <name type="scientific">Brassica cretica</name>
    <name type="common">Mustard</name>
    <dbReference type="NCBI Taxonomy" id="69181"/>
    <lineage>
        <taxon>Eukaryota</taxon>
        <taxon>Viridiplantae</taxon>
        <taxon>Streptophyta</taxon>
        <taxon>Embryophyta</taxon>
        <taxon>Tracheophyta</taxon>
        <taxon>Spermatophyta</taxon>
        <taxon>Magnoliopsida</taxon>
        <taxon>eudicotyledons</taxon>
        <taxon>Gunneridae</taxon>
        <taxon>Pentapetalae</taxon>
        <taxon>rosids</taxon>
        <taxon>malvids</taxon>
        <taxon>Brassicales</taxon>
        <taxon>Brassicaceae</taxon>
        <taxon>Brassiceae</taxon>
        <taxon>Brassica</taxon>
    </lineage>
</organism>
<evidence type="ECO:0000256" key="1">
    <source>
        <dbReference type="SAM" id="MobiDB-lite"/>
    </source>
</evidence>
<reference evidence="2" key="1">
    <citation type="submission" date="2019-12" db="EMBL/GenBank/DDBJ databases">
        <title>Genome sequencing and annotation of Brassica cretica.</title>
        <authorList>
            <person name="Studholme D.J."/>
            <person name="Sarris P.F."/>
        </authorList>
    </citation>
    <scope>NUCLEOTIDE SEQUENCE</scope>
    <source>
        <strain evidence="2">PFS-102/07</strain>
        <tissue evidence="2">Leaf</tissue>
    </source>
</reference>
<feature type="compositionally biased region" description="Basic and acidic residues" evidence="1">
    <location>
        <begin position="82"/>
        <end position="94"/>
    </location>
</feature>